<keyword evidence="2" id="KW-1185">Reference proteome</keyword>
<evidence type="ECO:0000313" key="1">
    <source>
        <dbReference type="EMBL" id="MCI35177.1"/>
    </source>
</evidence>
<comment type="caution">
    <text evidence="1">The sequence shown here is derived from an EMBL/GenBank/DDBJ whole genome shotgun (WGS) entry which is preliminary data.</text>
</comment>
<organism evidence="1 2">
    <name type="scientific">Trifolium medium</name>
    <dbReference type="NCBI Taxonomy" id="97028"/>
    <lineage>
        <taxon>Eukaryota</taxon>
        <taxon>Viridiplantae</taxon>
        <taxon>Streptophyta</taxon>
        <taxon>Embryophyta</taxon>
        <taxon>Tracheophyta</taxon>
        <taxon>Spermatophyta</taxon>
        <taxon>Magnoliopsida</taxon>
        <taxon>eudicotyledons</taxon>
        <taxon>Gunneridae</taxon>
        <taxon>Pentapetalae</taxon>
        <taxon>rosids</taxon>
        <taxon>fabids</taxon>
        <taxon>Fabales</taxon>
        <taxon>Fabaceae</taxon>
        <taxon>Papilionoideae</taxon>
        <taxon>50 kb inversion clade</taxon>
        <taxon>NPAAA clade</taxon>
        <taxon>Hologalegina</taxon>
        <taxon>IRL clade</taxon>
        <taxon>Trifolieae</taxon>
        <taxon>Trifolium</taxon>
    </lineage>
</organism>
<keyword evidence="1" id="KW-0808">Transferase</keyword>
<sequence length="79" mass="8714">GDEKSDLLGYVVFSGKLVLDKRKISVNNNNNDAQQTSFDTTNQAAVDAKLTSKALLWGSHVLHLDDVISVICCFYAKIR</sequence>
<evidence type="ECO:0000313" key="2">
    <source>
        <dbReference type="Proteomes" id="UP000265520"/>
    </source>
</evidence>
<dbReference type="EMBL" id="LXQA010220947">
    <property type="protein sequence ID" value="MCI35177.1"/>
    <property type="molecule type" value="Genomic_DNA"/>
</dbReference>
<reference evidence="1 2" key="1">
    <citation type="journal article" date="2018" name="Front. Plant Sci.">
        <title>Red Clover (Trifolium pratense) and Zigzag Clover (T. medium) - A Picture of Genomic Similarities and Differences.</title>
        <authorList>
            <person name="Dluhosova J."/>
            <person name="Istvanek J."/>
            <person name="Nedelnik J."/>
            <person name="Repkova J."/>
        </authorList>
    </citation>
    <scope>NUCLEOTIDE SEQUENCE [LARGE SCALE GENOMIC DNA]</scope>
    <source>
        <strain evidence="2">cv. 10/8</strain>
        <tissue evidence="1">Leaf</tissue>
    </source>
</reference>
<dbReference type="GO" id="GO:0016301">
    <property type="term" value="F:kinase activity"/>
    <property type="evidence" value="ECO:0007669"/>
    <property type="project" value="UniProtKB-KW"/>
</dbReference>
<proteinExistence type="predicted"/>
<protein>
    <submittedName>
        <fullName evidence="1">Sphingoid long-chain bases kinase 1-like</fullName>
    </submittedName>
</protein>
<name>A0A392RG36_9FABA</name>
<dbReference type="AlphaFoldDB" id="A0A392RG36"/>
<feature type="non-terminal residue" evidence="1">
    <location>
        <position position="1"/>
    </location>
</feature>
<dbReference type="Proteomes" id="UP000265520">
    <property type="component" value="Unassembled WGS sequence"/>
</dbReference>
<keyword evidence="1" id="KW-0418">Kinase</keyword>
<accession>A0A392RG36</accession>